<evidence type="ECO:0000313" key="2">
    <source>
        <dbReference type="EMBL" id="GAA1999080.1"/>
    </source>
</evidence>
<keyword evidence="2" id="KW-0436">Ligase</keyword>
<dbReference type="GO" id="GO:0016874">
    <property type="term" value="F:ligase activity"/>
    <property type="evidence" value="ECO:0007669"/>
    <property type="project" value="UniProtKB-KW"/>
</dbReference>
<sequence>MRRILIVGAGQSGLHLAHTLLDHGYETTVITAQSSTELRTGRPSATQLTMPRVVAMERAARLDRWQDEAPRYTGAALSLRAPGQPPIEFTGTFDSGYGVSVDRRTKMADWLEHFEDRGGKVVIHGVTVTDLDYFTRMFDLIIVAVGAGELGALFDPDPDRSGGAHEGVLTQALLTGVAPPENADGQDVIEAISLGPADAADGDQLPGGEVFIVPMLCANGPATSVFVKGRPGSALDCSPDLGNRATEQDILDALMRRLRDHVPDVAARCEGATLADDRSANIDRIVPSVRRPVGILPSGGRVLGMADVVLTSDPISGQGWNNSTLCADAYLNAIKYRGEAPFTEEWMERAFDGFWEDHGRHAAVFSEMVTGFWEGSAPEHFTELIEAVMAYPEVRDRWISGFDRPEDYETWMFDPKKARAYIARFTGA</sequence>
<dbReference type="Proteomes" id="UP001501585">
    <property type="component" value="Unassembled WGS sequence"/>
</dbReference>
<evidence type="ECO:0000313" key="3">
    <source>
        <dbReference type="Proteomes" id="UP001501585"/>
    </source>
</evidence>
<comment type="caution">
    <text evidence="2">The sequence shown here is derived from an EMBL/GenBank/DDBJ whole genome shotgun (WGS) entry which is preliminary data.</text>
</comment>
<dbReference type="RefSeq" id="WP_344162644.1">
    <property type="nucleotide sequence ID" value="NZ_BAAAPC010000010.1"/>
</dbReference>
<feature type="domain" description="Styrene monooxygenase StyA putative substrate binding" evidence="1">
    <location>
        <begin position="146"/>
        <end position="268"/>
    </location>
</feature>
<reference evidence="2 3" key="1">
    <citation type="journal article" date="2019" name="Int. J. Syst. Evol. Microbiol.">
        <title>The Global Catalogue of Microorganisms (GCM) 10K type strain sequencing project: providing services to taxonomists for standard genome sequencing and annotation.</title>
        <authorList>
            <consortium name="The Broad Institute Genomics Platform"/>
            <consortium name="The Broad Institute Genome Sequencing Center for Infectious Disease"/>
            <person name="Wu L."/>
            <person name="Ma J."/>
        </authorList>
    </citation>
    <scope>NUCLEOTIDE SEQUENCE [LARGE SCALE GENOMIC DNA]</scope>
    <source>
        <strain evidence="2 3">JCM 15313</strain>
    </source>
</reference>
<gene>
    <name evidence="2" type="ORF">GCM10009799_27730</name>
</gene>
<dbReference type="Gene3D" id="3.50.50.60">
    <property type="entry name" value="FAD/NAD(P)-binding domain"/>
    <property type="match status" value="3"/>
</dbReference>
<organism evidence="2 3">
    <name type="scientific">Nocardiopsis rhodophaea</name>
    <dbReference type="NCBI Taxonomy" id="280238"/>
    <lineage>
        <taxon>Bacteria</taxon>
        <taxon>Bacillati</taxon>
        <taxon>Actinomycetota</taxon>
        <taxon>Actinomycetes</taxon>
        <taxon>Streptosporangiales</taxon>
        <taxon>Nocardiopsidaceae</taxon>
        <taxon>Nocardiopsis</taxon>
    </lineage>
</organism>
<name>A0ABN2T5A5_9ACTN</name>
<accession>A0ABN2T5A5</accession>
<dbReference type="InterPro" id="IPR036188">
    <property type="entry name" value="FAD/NAD-bd_sf"/>
</dbReference>
<dbReference type="EMBL" id="BAAAPC010000010">
    <property type="protein sequence ID" value="GAA1999080.1"/>
    <property type="molecule type" value="Genomic_DNA"/>
</dbReference>
<protein>
    <submittedName>
        <fullName evidence="2">Alanine-phosphoribitol ligase</fullName>
    </submittedName>
</protein>
<proteinExistence type="predicted"/>
<dbReference type="SUPFAM" id="SSF51905">
    <property type="entry name" value="FAD/NAD(P)-binding domain"/>
    <property type="match status" value="1"/>
</dbReference>
<dbReference type="InterPro" id="IPR041654">
    <property type="entry name" value="StyA_sbd"/>
</dbReference>
<evidence type="ECO:0000259" key="1">
    <source>
        <dbReference type="Pfam" id="PF17885"/>
    </source>
</evidence>
<keyword evidence="3" id="KW-1185">Reference proteome</keyword>
<dbReference type="Pfam" id="PF17885">
    <property type="entry name" value="Smoa_sbd"/>
    <property type="match status" value="1"/>
</dbReference>